<evidence type="ECO:0000313" key="4">
    <source>
        <dbReference type="Proteomes" id="UP001299876"/>
    </source>
</evidence>
<dbReference type="Pfam" id="PF10145">
    <property type="entry name" value="PhageMin_Tail"/>
    <property type="match status" value="1"/>
</dbReference>
<keyword evidence="1" id="KW-1133">Transmembrane helix</keyword>
<evidence type="ECO:0000256" key="1">
    <source>
        <dbReference type="SAM" id="Phobius"/>
    </source>
</evidence>
<feature type="transmembrane region" description="Helical" evidence="1">
    <location>
        <begin position="473"/>
        <end position="498"/>
    </location>
</feature>
<feature type="domain" description="Phage tail tape measure protein" evidence="2">
    <location>
        <begin position="88"/>
        <end position="287"/>
    </location>
</feature>
<accession>A0ABT0F234</accession>
<reference evidence="3 4" key="1">
    <citation type="submission" date="2022-02" db="EMBL/GenBank/DDBJ databases">
        <title>Comparative genomics of the first Antarctic Pseudomonas spp. capable of biotransforming 2,4,6-Trinitrotoluene.</title>
        <authorList>
            <person name="Cabrera M.A."/>
            <person name="Marquez S.L."/>
            <person name="Perez-Donoso J.M."/>
        </authorList>
    </citation>
    <scope>NUCLEOTIDE SEQUENCE [LARGE SCALE GENOMIC DNA]</scope>
    <source>
        <strain evidence="3 4">TNT19</strain>
    </source>
</reference>
<dbReference type="RefSeq" id="WP_247291944.1">
    <property type="nucleotide sequence ID" value="NZ_JAKNRW010000012.1"/>
</dbReference>
<name>A0ABT0F234_9PSED</name>
<sequence length="653" mass="69264">MADRSSRLDFILALTDKVTAPLARVKTSFSDLAEQSEGNIKQMGVGLAGVWGAATGITESLAPALEMNRALGEVRSLGVAENALTSLQEKSLQFSVDYGENAQAFVASAYKIDGAIKGLAGNQLAVFTNTSNLLAKATKSDADTMSDYVGTLYNLQKTQADAMGKNTWVEKLGGQTALAVQLFRTDGAQLKDAFKEVGAIATTAGVDLAEQMAVIGSLSSTMEGGDAGGRYKAFFENIGAASEKLGMKFTDQQGKVLPMVDILTKLEGKYGDLTSASAGTKLMEAFGGEGAQVIGALAKDTDRLRNGIDQLGKVRGLENAERMAKAMVDPWQQFGAAVQALRIVFGQALIPMLAPLMERLTGIAGTLLRWSQLFPNITRVVGITVLTVLGLIAGMALLTFTVGASKMVWLSMLTIWKVLTWTGFKSIAMFLYHVVMIAAFTVGLIAMVAWMGLVRGAMLLWQAAIWLTNGALMANPVLLIVLGVVALVAAVAAAIYYWDDWTTALMNTEAFQWVVDQLQAVSDWFGSMGGWSSMAKAAWDGIASIFQNAINGLVEMLNKIPGVSIDARLGSLTDSLPDGGDRAMAAKESMGSGVGSLSPNRPTAVAQGGLLRTIQNTTQTQNRGTHVEKVEIHTAKPMTPMELENMISMGVAG</sequence>
<evidence type="ECO:0000259" key="2">
    <source>
        <dbReference type="Pfam" id="PF10145"/>
    </source>
</evidence>
<feature type="transmembrane region" description="Helical" evidence="1">
    <location>
        <begin position="380"/>
        <end position="401"/>
    </location>
</feature>
<dbReference type="Proteomes" id="UP001299876">
    <property type="component" value="Unassembled WGS sequence"/>
</dbReference>
<keyword evidence="1" id="KW-0472">Membrane</keyword>
<keyword evidence="1" id="KW-0812">Transmembrane</keyword>
<protein>
    <submittedName>
        <fullName evidence="3">Phage tail tape measure protein</fullName>
    </submittedName>
</protein>
<comment type="caution">
    <text evidence="3">The sequence shown here is derived from an EMBL/GenBank/DDBJ whole genome shotgun (WGS) entry which is preliminary data.</text>
</comment>
<proteinExistence type="predicted"/>
<dbReference type="EMBL" id="JAKNRW010000012">
    <property type="protein sequence ID" value="MCK1791634.1"/>
    <property type="molecule type" value="Genomic_DNA"/>
</dbReference>
<evidence type="ECO:0000313" key="3">
    <source>
        <dbReference type="EMBL" id="MCK1791634.1"/>
    </source>
</evidence>
<keyword evidence="4" id="KW-1185">Reference proteome</keyword>
<organism evidence="3 4">
    <name type="scientific">Pseudomonas violetae</name>
    <dbReference type="NCBI Taxonomy" id="2915813"/>
    <lineage>
        <taxon>Bacteria</taxon>
        <taxon>Pseudomonadati</taxon>
        <taxon>Pseudomonadota</taxon>
        <taxon>Gammaproteobacteria</taxon>
        <taxon>Pseudomonadales</taxon>
        <taxon>Pseudomonadaceae</taxon>
        <taxon>Pseudomonas</taxon>
    </lineage>
</organism>
<dbReference type="NCBIfam" id="TIGR01760">
    <property type="entry name" value="tape_meas_TP901"/>
    <property type="match status" value="1"/>
</dbReference>
<dbReference type="InterPro" id="IPR010090">
    <property type="entry name" value="Phage_tape_meas"/>
</dbReference>
<feature type="transmembrane region" description="Helical" evidence="1">
    <location>
        <begin position="431"/>
        <end position="453"/>
    </location>
</feature>
<gene>
    <name evidence="3" type="ORF">L9059_15830</name>
</gene>